<reference evidence="8 9" key="1">
    <citation type="submission" date="2019-03" db="EMBL/GenBank/DDBJ databases">
        <title>Genomic Encyclopedia of Type Strains, Phase IV (KMG-IV): sequencing the most valuable type-strain genomes for metagenomic binning, comparative biology and taxonomic classification.</title>
        <authorList>
            <person name="Goeker M."/>
        </authorList>
    </citation>
    <scope>NUCLEOTIDE SEQUENCE [LARGE SCALE GENOMIC DNA]</scope>
    <source>
        <strain evidence="8 9">DSM 24591</strain>
    </source>
</reference>
<dbReference type="AlphaFoldDB" id="A0A4R3LT71"/>
<comment type="function">
    <text evidence="5">Zinc chaperone that directly transfers zinc cofactor to target proteins, thereby activating them. Zinc is transferred from the CXCC motif in the GTPase domain to the zinc binding site in target proteins in a process requiring GTP hydrolysis.</text>
</comment>
<dbReference type="Proteomes" id="UP000295525">
    <property type="component" value="Unassembled WGS sequence"/>
</dbReference>
<keyword evidence="2" id="KW-0378">Hydrolase</keyword>
<evidence type="ECO:0000259" key="7">
    <source>
        <dbReference type="SMART" id="SM00833"/>
    </source>
</evidence>
<proteinExistence type="inferred from homology"/>
<dbReference type="PANTHER" id="PTHR13748:SF62">
    <property type="entry name" value="COBW DOMAIN-CONTAINING PROTEIN"/>
    <property type="match status" value="1"/>
</dbReference>
<evidence type="ECO:0000256" key="3">
    <source>
        <dbReference type="ARBA" id="ARBA00023186"/>
    </source>
</evidence>
<evidence type="ECO:0000256" key="2">
    <source>
        <dbReference type="ARBA" id="ARBA00022801"/>
    </source>
</evidence>
<evidence type="ECO:0000256" key="4">
    <source>
        <dbReference type="ARBA" id="ARBA00034320"/>
    </source>
</evidence>
<dbReference type="SUPFAM" id="SSF90002">
    <property type="entry name" value="Hypothetical protein YjiA, C-terminal domain"/>
    <property type="match status" value="1"/>
</dbReference>
<dbReference type="OrthoDB" id="9808822at2"/>
<comment type="catalytic activity">
    <reaction evidence="6">
        <text>GTP + H2O = GDP + phosphate + H(+)</text>
        <dbReference type="Rhea" id="RHEA:19669"/>
        <dbReference type="ChEBI" id="CHEBI:15377"/>
        <dbReference type="ChEBI" id="CHEBI:15378"/>
        <dbReference type="ChEBI" id="CHEBI:37565"/>
        <dbReference type="ChEBI" id="CHEBI:43474"/>
        <dbReference type="ChEBI" id="CHEBI:58189"/>
    </reaction>
    <physiologicalReaction direction="left-to-right" evidence="6">
        <dbReference type="Rhea" id="RHEA:19670"/>
    </physiologicalReaction>
</comment>
<dbReference type="Pfam" id="PF02492">
    <property type="entry name" value="cobW"/>
    <property type="match status" value="1"/>
</dbReference>
<protein>
    <submittedName>
        <fullName evidence="8">G3E family GTPase</fullName>
    </submittedName>
</protein>
<evidence type="ECO:0000313" key="9">
    <source>
        <dbReference type="Proteomes" id="UP000295525"/>
    </source>
</evidence>
<dbReference type="GO" id="GO:0005737">
    <property type="term" value="C:cytoplasm"/>
    <property type="evidence" value="ECO:0007669"/>
    <property type="project" value="TreeGrafter"/>
</dbReference>
<dbReference type="InterPro" id="IPR036627">
    <property type="entry name" value="CobW-likC_sf"/>
</dbReference>
<dbReference type="InterPro" id="IPR003495">
    <property type="entry name" value="CobW/HypB/UreG_nucleotide-bd"/>
</dbReference>
<organism evidence="8 9">
    <name type="scientific">Paralcaligenes ureilyticus</name>
    <dbReference type="NCBI Taxonomy" id="627131"/>
    <lineage>
        <taxon>Bacteria</taxon>
        <taxon>Pseudomonadati</taxon>
        <taxon>Pseudomonadota</taxon>
        <taxon>Betaproteobacteria</taxon>
        <taxon>Burkholderiales</taxon>
        <taxon>Alcaligenaceae</taxon>
        <taxon>Paralcaligenes</taxon>
    </lineage>
</organism>
<evidence type="ECO:0000313" key="8">
    <source>
        <dbReference type="EMBL" id="TCT03056.1"/>
    </source>
</evidence>
<dbReference type="PANTHER" id="PTHR13748">
    <property type="entry name" value="COBW-RELATED"/>
    <property type="match status" value="1"/>
</dbReference>
<dbReference type="InterPro" id="IPR011629">
    <property type="entry name" value="CobW-like_C"/>
</dbReference>
<dbReference type="Gene3D" id="3.40.50.300">
    <property type="entry name" value="P-loop containing nucleotide triphosphate hydrolases"/>
    <property type="match status" value="1"/>
</dbReference>
<keyword evidence="3" id="KW-0143">Chaperone</keyword>
<comment type="caution">
    <text evidence="8">The sequence shown here is derived from an EMBL/GenBank/DDBJ whole genome shotgun (WGS) entry which is preliminary data.</text>
</comment>
<keyword evidence="1" id="KW-0547">Nucleotide-binding</keyword>
<feature type="domain" description="CobW C-terminal" evidence="7">
    <location>
        <begin position="241"/>
        <end position="334"/>
    </location>
</feature>
<dbReference type="InterPro" id="IPR027417">
    <property type="entry name" value="P-loop_NTPase"/>
</dbReference>
<sequence length="342" mass="36643">MSTNDSAAKLPVYLLTGFLGSGKTTLLARLIHQPGFADTAVIVNEFGAVGLDHVLIEKSDDSDIMLLDSGCLCCATNSPLQDCLEDLYYRRLRREIPSFGRVVVETSGLADPGPLVNALMADPSVAAHYRFAGVVTTLDAVHGRDALASFREAATQLALADRIVITKADLASPSDLAAIGAAATQGNPYASLLQSPLPDACAPHDILAGLQTHDIRLQPAQGHDESTQPPGRFAHLFRYGISSHVLRVEQAVGWPQYAAWVDAMQRELGEHLLRVKGILPFDDGHVYAIHGVHHLFSPPQMLGGTIPRPALGTVVVIAQDISASELGRIFPLLKGEMRQEDG</sequence>
<dbReference type="CDD" id="cd03112">
    <property type="entry name" value="CobW-like"/>
    <property type="match status" value="1"/>
</dbReference>
<evidence type="ECO:0000256" key="5">
    <source>
        <dbReference type="ARBA" id="ARBA00045658"/>
    </source>
</evidence>
<dbReference type="EMBL" id="SMAJ01000016">
    <property type="protein sequence ID" value="TCT03056.1"/>
    <property type="molecule type" value="Genomic_DNA"/>
</dbReference>
<dbReference type="Pfam" id="PF07683">
    <property type="entry name" value="CobW_C"/>
    <property type="match status" value="1"/>
</dbReference>
<comment type="similarity">
    <text evidence="4">Belongs to the SIMIBI class G3E GTPase family. ZNG1 subfamily.</text>
</comment>
<keyword evidence="9" id="KW-1185">Reference proteome</keyword>
<dbReference type="GO" id="GO:0000166">
    <property type="term" value="F:nucleotide binding"/>
    <property type="evidence" value="ECO:0007669"/>
    <property type="project" value="UniProtKB-KW"/>
</dbReference>
<dbReference type="InterPro" id="IPR051316">
    <property type="entry name" value="Zinc-reg_GTPase_activator"/>
</dbReference>
<name>A0A4R3LT71_9BURK</name>
<dbReference type="GO" id="GO:0016787">
    <property type="term" value="F:hydrolase activity"/>
    <property type="evidence" value="ECO:0007669"/>
    <property type="project" value="UniProtKB-KW"/>
</dbReference>
<dbReference type="RefSeq" id="WP_132584614.1">
    <property type="nucleotide sequence ID" value="NZ_SMAJ01000016.1"/>
</dbReference>
<gene>
    <name evidence="8" type="ORF">EDC26_11623</name>
</gene>
<accession>A0A4R3LT71</accession>
<dbReference type="SUPFAM" id="SSF52540">
    <property type="entry name" value="P-loop containing nucleoside triphosphate hydrolases"/>
    <property type="match status" value="1"/>
</dbReference>
<evidence type="ECO:0000256" key="6">
    <source>
        <dbReference type="ARBA" id="ARBA00049117"/>
    </source>
</evidence>
<dbReference type="Gene3D" id="3.30.1220.10">
    <property type="entry name" value="CobW-like, C-terminal domain"/>
    <property type="match status" value="1"/>
</dbReference>
<dbReference type="SMART" id="SM00833">
    <property type="entry name" value="CobW_C"/>
    <property type="match status" value="1"/>
</dbReference>
<evidence type="ECO:0000256" key="1">
    <source>
        <dbReference type="ARBA" id="ARBA00022741"/>
    </source>
</evidence>